<keyword evidence="1" id="KW-1133">Transmembrane helix</keyword>
<dbReference type="EMBL" id="MGIR01000008">
    <property type="protein sequence ID" value="OGM90755.1"/>
    <property type="molecule type" value="Genomic_DNA"/>
</dbReference>
<reference evidence="2 3" key="1">
    <citation type="journal article" date="2016" name="Nat. Commun.">
        <title>Thousands of microbial genomes shed light on interconnected biogeochemical processes in an aquifer system.</title>
        <authorList>
            <person name="Anantharaman K."/>
            <person name="Brown C.T."/>
            <person name="Hug L.A."/>
            <person name="Sharon I."/>
            <person name="Castelle C.J."/>
            <person name="Probst A.J."/>
            <person name="Thomas B.C."/>
            <person name="Singh A."/>
            <person name="Wilkins M.J."/>
            <person name="Karaoz U."/>
            <person name="Brodie E.L."/>
            <person name="Williams K.H."/>
            <person name="Hubbard S.S."/>
            <person name="Banfield J.F."/>
        </authorList>
    </citation>
    <scope>NUCLEOTIDE SEQUENCE [LARGE SCALE GENOMIC DNA]</scope>
</reference>
<organism evidence="2 3">
    <name type="scientific">Candidatus Wolfebacteria bacterium RIFCSPLOWO2_01_FULL_45_19</name>
    <dbReference type="NCBI Taxonomy" id="1802557"/>
    <lineage>
        <taxon>Bacteria</taxon>
        <taxon>Candidatus Wolfeibacteriota</taxon>
    </lineage>
</organism>
<protein>
    <submittedName>
        <fullName evidence="2">Uncharacterized protein</fullName>
    </submittedName>
</protein>
<evidence type="ECO:0000256" key="1">
    <source>
        <dbReference type="SAM" id="Phobius"/>
    </source>
</evidence>
<keyword evidence="1" id="KW-0812">Transmembrane</keyword>
<proteinExistence type="predicted"/>
<keyword evidence="1" id="KW-0472">Membrane</keyword>
<feature type="transmembrane region" description="Helical" evidence="1">
    <location>
        <begin position="20"/>
        <end position="42"/>
    </location>
</feature>
<dbReference type="AlphaFoldDB" id="A0A1F8DSF3"/>
<evidence type="ECO:0000313" key="3">
    <source>
        <dbReference type="Proteomes" id="UP000178946"/>
    </source>
</evidence>
<comment type="caution">
    <text evidence="2">The sequence shown here is derived from an EMBL/GenBank/DDBJ whole genome shotgun (WGS) entry which is preliminary data.</text>
</comment>
<sequence>MLQATDTQSEIRPETGLRILRFAAFAMLGLAIVTMIVGIVAVKKPFAPLARSVITNYTSPEICGNNDTIRLSLIQKEAVVIVPPGKCSPWLLRPEKAREFWFEPDGAVYADLFHANGWVKPVFYEPGIEIETRGTKLTKARMLNKGSEVVTVIIRLLM</sequence>
<evidence type="ECO:0000313" key="2">
    <source>
        <dbReference type="EMBL" id="OGM90755.1"/>
    </source>
</evidence>
<accession>A0A1F8DSF3</accession>
<dbReference type="Proteomes" id="UP000178946">
    <property type="component" value="Unassembled WGS sequence"/>
</dbReference>
<name>A0A1F8DSF3_9BACT</name>
<gene>
    <name evidence="2" type="ORF">A3A20_02960</name>
</gene>